<protein>
    <recommendedName>
        <fullName evidence="7">Mitochondrial import inner membrane translocase subunit TIM22</fullName>
    </recommendedName>
</protein>
<evidence type="ECO:0000313" key="5">
    <source>
        <dbReference type="EMBL" id="EFJ20443.1"/>
    </source>
</evidence>
<dbReference type="InterPro" id="IPR039175">
    <property type="entry name" value="TIM22"/>
</dbReference>
<dbReference type="EMBL" id="GL377602">
    <property type="protein sequence ID" value="EFJ20443.1"/>
    <property type="molecule type" value="Genomic_DNA"/>
</dbReference>
<evidence type="ECO:0000256" key="2">
    <source>
        <dbReference type="ARBA" id="ARBA00022692"/>
    </source>
</evidence>
<dbReference type="STRING" id="88036.D8S5F5"/>
<reference evidence="5 6" key="1">
    <citation type="journal article" date="2011" name="Science">
        <title>The Selaginella genome identifies genetic changes associated with the evolution of vascular plants.</title>
        <authorList>
            <person name="Banks J.A."/>
            <person name="Nishiyama T."/>
            <person name="Hasebe M."/>
            <person name="Bowman J.L."/>
            <person name="Gribskov M."/>
            <person name="dePamphilis C."/>
            <person name="Albert V.A."/>
            <person name="Aono N."/>
            <person name="Aoyama T."/>
            <person name="Ambrose B.A."/>
            <person name="Ashton N.W."/>
            <person name="Axtell M.J."/>
            <person name="Barker E."/>
            <person name="Barker M.S."/>
            <person name="Bennetzen J.L."/>
            <person name="Bonawitz N.D."/>
            <person name="Chapple C."/>
            <person name="Cheng C."/>
            <person name="Correa L.G."/>
            <person name="Dacre M."/>
            <person name="DeBarry J."/>
            <person name="Dreyer I."/>
            <person name="Elias M."/>
            <person name="Engstrom E.M."/>
            <person name="Estelle M."/>
            <person name="Feng L."/>
            <person name="Finet C."/>
            <person name="Floyd S.K."/>
            <person name="Frommer W.B."/>
            <person name="Fujita T."/>
            <person name="Gramzow L."/>
            <person name="Gutensohn M."/>
            <person name="Harholt J."/>
            <person name="Hattori M."/>
            <person name="Heyl A."/>
            <person name="Hirai T."/>
            <person name="Hiwatashi Y."/>
            <person name="Ishikawa M."/>
            <person name="Iwata M."/>
            <person name="Karol K.G."/>
            <person name="Koehler B."/>
            <person name="Kolukisaoglu U."/>
            <person name="Kubo M."/>
            <person name="Kurata T."/>
            <person name="Lalonde S."/>
            <person name="Li K."/>
            <person name="Li Y."/>
            <person name="Litt A."/>
            <person name="Lyons E."/>
            <person name="Manning G."/>
            <person name="Maruyama T."/>
            <person name="Michael T.P."/>
            <person name="Mikami K."/>
            <person name="Miyazaki S."/>
            <person name="Morinaga S."/>
            <person name="Murata T."/>
            <person name="Mueller-Roeber B."/>
            <person name="Nelson D.R."/>
            <person name="Obara M."/>
            <person name="Oguri Y."/>
            <person name="Olmstead R.G."/>
            <person name="Onodera N."/>
            <person name="Petersen B.L."/>
            <person name="Pils B."/>
            <person name="Prigge M."/>
            <person name="Rensing S.A."/>
            <person name="Riano-Pachon D.M."/>
            <person name="Roberts A.W."/>
            <person name="Sato Y."/>
            <person name="Scheller H.V."/>
            <person name="Schulz B."/>
            <person name="Schulz C."/>
            <person name="Shakirov E.V."/>
            <person name="Shibagaki N."/>
            <person name="Shinohara N."/>
            <person name="Shippen D.E."/>
            <person name="Soerensen I."/>
            <person name="Sotooka R."/>
            <person name="Sugimoto N."/>
            <person name="Sugita M."/>
            <person name="Sumikawa N."/>
            <person name="Tanurdzic M."/>
            <person name="Theissen G."/>
            <person name="Ulvskov P."/>
            <person name="Wakazuki S."/>
            <person name="Weng J.K."/>
            <person name="Willats W.W."/>
            <person name="Wipf D."/>
            <person name="Wolf P.G."/>
            <person name="Yang L."/>
            <person name="Zimmer A.D."/>
            <person name="Zhu Q."/>
            <person name="Mitros T."/>
            <person name="Hellsten U."/>
            <person name="Loque D."/>
            <person name="Otillar R."/>
            <person name="Salamov A."/>
            <person name="Schmutz J."/>
            <person name="Shapiro H."/>
            <person name="Lindquist E."/>
            <person name="Lucas S."/>
            <person name="Rokhsar D."/>
            <person name="Grigoriev I.V."/>
        </authorList>
    </citation>
    <scope>NUCLEOTIDE SEQUENCE [LARGE SCALE GENOMIC DNA]</scope>
</reference>
<dbReference type="GO" id="GO:0045036">
    <property type="term" value="P:protein targeting to chloroplast"/>
    <property type="evidence" value="ECO:0000318"/>
    <property type="project" value="GO_Central"/>
</dbReference>
<dbReference type="OrthoDB" id="1913277at2759"/>
<dbReference type="InParanoid" id="D8S5F5"/>
<dbReference type="GO" id="GO:0009941">
    <property type="term" value="C:chloroplast envelope"/>
    <property type="evidence" value="ECO:0000318"/>
    <property type="project" value="GO_Central"/>
</dbReference>
<proteinExistence type="predicted"/>
<dbReference type="HOGENOM" id="CLU_083527_2_0_1"/>
<dbReference type="GO" id="GO:0045039">
    <property type="term" value="P:protein insertion into mitochondrial inner membrane"/>
    <property type="evidence" value="ECO:0007669"/>
    <property type="project" value="InterPro"/>
</dbReference>
<evidence type="ECO:0000256" key="3">
    <source>
        <dbReference type="ARBA" id="ARBA00022989"/>
    </source>
</evidence>
<dbReference type="OMA" id="PAVCLFR"/>
<feature type="non-terminal residue" evidence="5">
    <location>
        <position position="1"/>
    </location>
</feature>
<dbReference type="PANTHER" id="PTHR14110">
    <property type="entry name" value="MITOCHONDRIAL IMPORT INNER MEMBRANE TRANSLOCASE SUBUNIT TIM22"/>
    <property type="match status" value="1"/>
</dbReference>
<gene>
    <name evidence="5" type="ORF">SELMODRAFT_37234</name>
</gene>
<dbReference type="AlphaFoldDB" id="D8S5F5"/>
<evidence type="ECO:0000256" key="1">
    <source>
        <dbReference type="ARBA" id="ARBA00004141"/>
    </source>
</evidence>
<keyword evidence="3" id="KW-1133">Transmembrane helix</keyword>
<dbReference type="FunCoup" id="D8S5F5">
    <property type="interactions" value="685"/>
</dbReference>
<evidence type="ECO:0000256" key="4">
    <source>
        <dbReference type="ARBA" id="ARBA00023136"/>
    </source>
</evidence>
<dbReference type="PANTHER" id="PTHR14110:SF1">
    <property type="entry name" value="CHLOROPLASTIC IMPORT INNER MEMBRANE TRANSLOCASE SUBUNIT TIM22-2-RELATED"/>
    <property type="match status" value="1"/>
</dbReference>
<keyword evidence="4" id="KW-0472">Membrane</keyword>
<evidence type="ECO:0000313" key="6">
    <source>
        <dbReference type="Proteomes" id="UP000001514"/>
    </source>
</evidence>
<dbReference type="eggNOG" id="KOG1652">
    <property type="taxonomic scope" value="Eukaryota"/>
</dbReference>
<keyword evidence="6" id="KW-1185">Reference proteome</keyword>
<organism evidence="6">
    <name type="scientific">Selaginella moellendorffii</name>
    <name type="common">Spikemoss</name>
    <dbReference type="NCBI Taxonomy" id="88036"/>
    <lineage>
        <taxon>Eukaryota</taxon>
        <taxon>Viridiplantae</taxon>
        <taxon>Streptophyta</taxon>
        <taxon>Embryophyta</taxon>
        <taxon>Tracheophyta</taxon>
        <taxon>Lycopodiopsida</taxon>
        <taxon>Selaginellales</taxon>
        <taxon>Selaginellaceae</taxon>
        <taxon>Selaginella</taxon>
    </lineage>
</organism>
<evidence type="ECO:0008006" key="7">
    <source>
        <dbReference type="Google" id="ProtNLM"/>
    </source>
</evidence>
<dbReference type="GO" id="GO:0008320">
    <property type="term" value="F:protein transmembrane transporter activity"/>
    <property type="evidence" value="ECO:0000318"/>
    <property type="project" value="GO_Central"/>
</dbReference>
<dbReference type="Pfam" id="PF02466">
    <property type="entry name" value="Tim17"/>
    <property type="match status" value="1"/>
</dbReference>
<dbReference type="Gramene" id="EFJ20443">
    <property type="protein sequence ID" value="EFJ20443"/>
    <property type="gene ID" value="SELMODRAFT_37234"/>
</dbReference>
<dbReference type="KEGG" id="smo:SELMODRAFT_37234"/>
<name>D8S5F5_SELML</name>
<dbReference type="GO" id="GO:0042721">
    <property type="term" value="C:TIM22 mitochondrial import inner membrane insertion complex"/>
    <property type="evidence" value="ECO:0007669"/>
    <property type="project" value="InterPro"/>
</dbReference>
<comment type="subcellular location">
    <subcellularLocation>
        <location evidence="1">Membrane</location>
        <topology evidence="1">Multi-pass membrane protein</topology>
    </subcellularLocation>
</comment>
<sequence>CVIKGVGDAMSGAVMGSVFGFGTGLFQKKGFKGALHSGASSAKTFAILSGIHGFVTTLLIQIRGKKDAINAGIAGCATGIALSAPGNPAALLQGCATFGVFSYFVERMNTTQPAIAATLTGKKKSRDKNRGKELHGFPVLPPFTLAP</sequence>
<keyword evidence="2" id="KW-0812">Transmembrane</keyword>
<dbReference type="Proteomes" id="UP000001514">
    <property type="component" value="Unassembled WGS sequence"/>
</dbReference>
<accession>D8S5F5</accession>
<feature type="non-terminal residue" evidence="5">
    <location>
        <position position="147"/>
    </location>
</feature>